<dbReference type="HAMAP" id="MF_00422">
    <property type="entry name" value="SecE"/>
    <property type="match status" value="1"/>
</dbReference>
<keyword evidence="8 9" id="KW-0472">Membrane</keyword>
<comment type="similarity">
    <text evidence="9">Belongs to the SecE/SEC61-gamma family.</text>
</comment>
<evidence type="ECO:0000256" key="1">
    <source>
        <dbReference type="ARBA" id="ARBA00004370"/>
    </source>
</evidence>
<dbReference type="GO" id="GO:0043952">
    <property type="term" value="P:protein transport by the Sec complex"/>
    <property type="evidence" value="ECO:0007669"/>
    <property type="project" value="UniProtKB-UniRule"/>
</dbReference>
<dbReference type="InterPro" id="IPR005807">
    <property type="entry name" value="SecE_bac"/>
</dbReference>
<dbReference type="PANTHER" id="PTHR33910">
    <property type="entry name" value="PROTEIN TRANSLOCASE SUBUNIT SECE"/>
    <property type="match status" value="1"/>
</dbReference>
<evidence type="ECO:0000313" key="10">
    <source>
        <dbReference type="EMBL" id="KKP37385.1"/>
    </source>
</evidence>
<evidence type="ECO:0000256" key="8">
    <source>
        <dbReference type="ARBA" id="ARBA00023136"/>
    </source>
</evidence>
<dbReference type="GO" id="GO:0008320">
    <property type="term" value="F:protein transmembrane transporter activity"/>
    <property type="evidence" value="ECO:0007669"/>
    <property type="project" value="UniProtKB-UniRule"/>
</dbReference>
<keyword evidence="7 9" id="KW-0811">Translocation</keyword>
<dbReference type="Pfam" id="PF00584">
    <property type="entry name" value="SecE"/>
    <property type="match status" value="1"/>
</dbReference>
<name>A0A0G0BEW7_9BACT</name>
<evidence type="ECO:0000256" key="3">
    <source>
        <dbReference type="ARBA" id="ARBA00022475"/>
    </source>
</evidence>
<dbReference type="NCBIfam" id="TIGR00964">
    <property type="entry name" value="secE_bact"/>
    <property type="match status" value="1"/>
</dbReference>
<evidence type="ECO:0000256" key="7">
    <source>
        <dbReference type="ARBA" id="ARBA00023010"/>
    </source>
</evidence>
<dbReference type="PROSITE" id="PS01067">
    <property type="entry name" value="SECE_SEC61G"/>
    <property type="match status" value="1"/>
</dbReference>
<keyword evidence="2 9" id="KW-0813">Transport</keyword>
<evidence type="ECO:0000256" key="9">
    <source>
        <dbReference type="HAMAP-Rule" id="MF_00422"/>
    </source>
</evidence>
<organism evidence="10 11">
    <name type="scientific">Candidatus Roizmanbacteria bacterium GW2011_GWA2_32_13</name>
    <dbReference type="NCBI Taxonomy" id="1618475"/>
    <lineage>
        <taxon>Bacteria</taxon>
        <taxon>Candidatus Roizmaniibacteriota</taxon>
    </lineage>
</organism>
<dbReference type="GO" id="GO:0006605">
    <property type="term" value="P:protein targeting"/>
    <property type="evidence" value="ECO:0007669"/>
    <property type="project" value="UniProtKB-UniRule"/>
</dbReference>
<evidence type="ECO:0000256" key="5">
    <source>
        <dbReference type="ARBA" id="ARBA00022927"/>
    </source>
</evidence>
<comment type="function">
    <text evidence="9">Essential subunit of the Sec protein translocation channel SecYEG. Clamps together the 2 halves of SecY. May contact the channel plug during translocation.</text>
</comment>
<evidence type="ECO:0000313" key="11">
    <source>
        <dbReference type="Proteomes" id="UP000034349"/>
    </source>
</evidence>
<dbReference type="PATRIC" id="fig|1618475.3.peg.61"/>
<comment type="subunit">
    <text evidence="9">Component of the Sec protein translocase complex. Heterotrimer consisting of SecY, SecE and SecG subunits. The heterotrimers can form oligomers, although 1 heterotrimer is thought to be able to translocate proteins. Interacts with the ribosome. Interacts with SecDF, and other proteins may be involved. Interacts with SecA.</text>
</comment>
<comment type="caution">
    <text evidence="10">The sequence shown here is derived from an EMBL/GenBank/DDBJ whole genome shotgun (WGS) entry which is preliminary data.</text>
</comment>
<dbReference type="InterPro" id="IPR001901">
    <property type="entry name" value="Translocase_SecE/Sec61-g"/>
</dbReference>
<dbReference type="InterPro" id="IPR038379">
    <property type="entry name" value="SecE_sf"/>
</dbReference>
<dbReference type="GO" id="GO:0005886">
    <property type="term" value="C:plasma membrane"/>
    <property type="evidence" value="ECO:0007669"/>
    <property type="project" value="UniProtKB-SubCell"/>
</dbReference>
<evidence type="ECO:0000256" key="2">
    <source>
        <dbReference type="ARBA" id="ARBA00022448"/>
    </source>
</evidence>
<dbReference type="EMBL" id="LBOK01000004">
    <property type="protein sequence ID" value="KKP37385.1"/>
    <property type="molecule type" value="Genomic_DNA"/>
</dbReference>
<protein>
    <recommendedName>
        <fullName evidence="9">Protein translocase subunit SecE</fullName>
    </recommendedName>
</protein>
<keyword evidence="4 9" id="KW-0812">Transmembrane</keyword>
<dbReference type="GO" id="GO:0009306">
    <property type="term" value="P:protein secretion"/>
    <property type="evidence" value="ECO:0007669"/>
    <property type="project" value="UniProtKB-UniRule"/>
</dbReference>
<dbReference type="Proteomes" id="UP000034349">
    <property type="component" value="Unassembled WGS sequence"/>
</dbReference>
<accession>A0A0G0BEW7</accession>
<keyword evidence="5 9" id="KW-0653">Protein transport</keyword>
<feature type="transmembrane region" description="Helical" evidence="9">
    <location>
        <begin position="32"/>
        <end position="58"/>
    </location>
</feature>
<proteinExistence type="inferred from homology"/>
<dbReference type="AlphaFoldDB" id="A0A0G0BEW7"/>
<gene>
    <name evidence="9" type="primary">secE</name>
    <name evidence="10" type="ORF">UR23_C0004G0007</name>
</gene>
<comment type="subcellular location">
    <subcellularLocation>
        <location evidence="9">Cell membrane</location>
        <topology evidence="9">Single-pass membrane protein</topology>
    </subcellularLocation>
    <subcellularLocation>
        <location evidence="1">Membrane</location>
    </subcellularLocation>
</comment>
<keyword evidence="6 9" id="KW-1133">Transmembrane helix</keyword>
<evidence type="ECO:0000256" key="6">
    <source>
        <dbReference type="ARBA" id="ARBA00022989"/>
    </source>
</evidence>
<evidence type="ECO:0000256" key="4">
    <source>
        <dbReference type="ARBA" id="ARBA00022692"/>
    </source>
</evidence>
<keyword evidence="3 9" id="KW-1003">Cell membrane</keyword>
<dbReference type="PANTHER" id="PTHR33910:SF1">
    <property type="entry name" value="PROTEIN TRANSLOCASE SUBUNIT SECE"/>
    <property type="match status" value="1"/>
</dbReference>
<sequence>MTRYYNLIEYFKGSRAELKKVVWPTRAETIRYTLLVIGISLGVAFILGLFDILFAYIIKTFLI</sequence>
<dbReference type="Gene3D" id="1.20.5.1030">
    <property type="entry name" value="Preprotein translocase secy subunit"/>
    <property type="match status" value="1"/>
</dbReference>
<dbReference type="GO" id="GO:0065002">
    <property type="term" value="P:intracellular protein transmembrane transport"/>
    <property type="evidence" value="ECO:0007669"/>
    <property type="project" value="UniProtKB-UniRule"/>
</dbReference>
<reference evidence="10 11" key="1">
    <citation type="journal article" date="2015" name="Nature">
        <title>rRNA introns, odd ribosomes, and small enigmatic genomes across a large radiation of phyla.</title>
        <authorList>
            <person name="Brown C.T."/>
            <person name="Hug L.A."/>
            <person name="Thomas B.C."/>
            <person name="Sharon I."/>
            <person name="Castelle C.J."/>
            <person name="Singh A."/>
            <person name="Wilkins M.J."/>
            <person name="Williams K.H."/>
            <person name="Banfield J.F."/>
        </authorList>
    </citation>
    <scope>NUCLEOTIDE SEQUENCE [LARGE SCALE GENOMIC DNA]</scope>
</reference>